<protein>
    <submittedName>
        <fullName evidence="2">Lactate utilization protein</fullName>
    </submittedName>
</protein>
<evidence type="ECO:0000313" key="2">
    <source>
        <dbReference type="EMBL" id="HIU00248.1"/>
    </source>
</evidence>
<dbReference type="InterPro" id="IPR003741">
    <property type="entry name" value="LUD_dom"/>
</dbReference>
<feature type="domain" description="LUD" evidence="1">
    <location>
        <begin position="3"/>
        <end position="196"/>
    </location>
</feature>
<dbReference type="Proteomes" id="UP000824159">
    <property type="component" value="Unassembled WGS sequence"/>
</dbReference>
<dbReference type="AlphaFoldDB" id="A0A9D1KVL5"/>
<reference evidence="2" key="1">
    <citation type="submission" date="2020-10" db="EMBL/GenBank/DDBJ databases">
        <authorList>
            <person name="Gilroy R."/>
        </authorList>
    </citation>
    <scope>NUCLEOTIDE SEQUENCE</scope>
    <source>
        <strain evidence="2">CHK176-22527</strain>
    </source>
</reference>
<proteinExistence type="predicted"/>
<dbReference type="EMBL" id="DVLX01000098">
    <property type="protein sequence ID" value="HIU00248.1"/>
    <property type="molecule type" value="Genomic_DNA"/>
</dbReference>
<name>A0A9D1KVL5_9FIRM</name>
<organism evidence="2 3">
    <name type="scientific">Candidatus Allocopromorpha excrementavium</name>
    <dbReference type="NCBI Taxonomy" id="2840741"/>
    <lineage>
        <taxon>Bacteria</taxon>
        <taxon>Bacillati</taxon>
        <taxon>Bacillota</taxon>
        <taxon>Clostridia</taxon>
        <taxon>Eubacteriales</taxon>
        <taxon>Eubacteriaceae</taxon>
        <taxon>Eubacteriaceae incertae sedis</taxon>
        <taxon>Candidatus Allocopromorpha</taxon>
    </lineage>
</organism>
<gene>
    <name evidence="2" type="ORF">IAD12_08365</name>
</gene>
<accession>A0A9D1KVL5</accession>
<dbReference type="PANTHER" id="PTHR36179">
    <property type="entry name" value="LUD_DOM DOMAIN-CONTAINING PROTEIN"/>
    <property type="match status" value="1"/>
</dbReference>
<sequence>MDIEKTVRSLEKNRYTVSFFESSEEAAEYIDKAIDGRTVGFGDSMTMKSMKLYERLSKHNQVYDPNQSTDNDEFLELAKKCLDTEIYLTSVNAISEAGEMVNIDGTGNRVAGSLFGHEKVYFVVTTNKIEESLEKAVYRARNIAGPKNALKYNLRTPCVIKGDRCYDCASPDRICNTLNIYLKKMNDIDDVEIVLIDEKLGF</sequence>
<reference evidence="2" key="2">
    <citation type="journal article" date="2021" name="PeerJ">
        <title>Extensive microbial diversity within the chicken gut microbiome revealed by metagenomics and culture.</title>
        <authorList>
            <person name="Gilroy R."/>
            <person name="Ravi A."/>
            <person name="Getino M."/>
            <person name="Pursley I."/>
            <person name="Horton D.L."/>
            <person name="Alikhan N.F."/>
            <person name="Baker D."/>
            <person name="Gharbi K."/>
            <person name="Hall N."/>
            <person name="Watson M."/>
            <person name="Adriaenssens E.M."/>
            <person name="Foster-Nyarko E."/>
            <person name="Jarju S."/>
            <person name="Secka A."/>
            <person name="Antonio M."/>
            <person name="Oren A."/>
            <person name="Chaudhuri R.R."/>
            <person name="La Ragione R."/>
            <person name="Hildebrand F."/>
            <person name="Pallen M.J."/>
        </authorList>
    </citation>
    <scope>NUCLEOTIDE SEQUENCE</scope>
    <source>
        <strain evidence="2">CHK176-22527</strain>
    </source>
</reference>
<evidence type="ECO:0000313" key="3">
    <source>
        <dbReference type="Proteomes" id="UP000824159"/>
    </source>
</evidence>
<evidence type="ECO:0000259" key="1">
    <source>
        <dbReference type="Pfam" id="PF02589"/>
    </source>
</evidence>
<dbReference type="PANTHER" id="PTHR36179:SF2">
    <property type="entry name" value="LUD DOMAIN-CONTAINING PROTEIN"/>
    <property type="match status" value="1"/>
</dbReference>
<comment type="caution">
    <text evidence="2">The sequence shown here is derived from an EMBL/GenBank/DDBJ whole genome shotgun (WGS) entry which is preliminary data.</text>
</comment>
<dbReference type="Pfam" id="PF02589">
    <property type="entry name" value="LUD_dom"/>
    <property type="match status" value="1"/>
</dbReference>